<evidence type="ECO:0000256" key="1">
    <source>
        <dbReference type="SAM" id="Phobius"/>
    </source>
</evidence>
<evidence type="ECO:0000313" key="2">
    <source>
        <dbReference type="EMBL" id="ABG59115.1"/>
    </source>
</evidence>
<sequence>MQCLMKCMCISLKNNMQKKYFFSGAILLLLILSYLFYRSCKRDTIVISLNERFALPDSAWLCGTVNLDQIRKEVAWSSLLNGDVFKLFKTDTTTSALLQVFRNPSDYSILEQHAIPYFSVWKDSIRYTGIIFQVTSIDRFSNEYPVDSITHFNEKRYSFRTSEGIWMYRNHNLLFIGNADNDSIFAAGILNKKNIHPVETIPDGTILLTATIRTAYIPYADNNPLLRRSSMQLFLKNNSKALQINWNYTGPAAAFLKQGRLAAEKDATGIFVAANTSLDSIQTFIQGIPYLHSFYQKKSYPLIDTLISTLNNNHLSLAFNGWKKIHSSYYTSVMNEEFEMVLQKKDTTSIEPVFKLTVSQPDKSAALRFTAYLQKQGLISAINTTGFTVVLGSFDSELKIEKDASLVLHNKHQPAESTSGSKDSINGAFAMYIHPSYISGLFDHKIKKEGFPVLDSGLKKISSIECIAAKHDRTLSGSLIVEFTDGTHPLLSFMEVLKRMTAKKNNQP</sequence>
<dbReference type="Proteomes" id="UP000001822">
    <property type="component" value="Chromosome"/>
</dbReference>
<keyword evidence="1" id="KW-0812">Transmembrane</keyword>
<proteinExistence type="predicted"/>
<evidence type="ECO:0000313" key="3">
    <source>
        <dbReference type="Proteomes" id="UP000001822"/>
    </source>
</evidence>
<dbReference type="AlphaFoldDB" id="A0A6N4SS47"/>
<organism evidence="2 3">
    <name type="scientific">Cytophaga hutchinsonii (strain ATCC 33406 / DSM 1761 / CIP 103989 / NBRC 15051 / NCIMB 9469 / D465)</name>
    <dbReference type="NCBI Taxonomy" id="269798"/>
    <lineage>
        <taxon>Bacteria</taxon>
        <taxon>Pseudomonadati</taxon>
        <taxon>Bacteroidota</taxon>
        <taxon>Cytophagia</taxon>
        <taxon>Cytophagales</taxon>
        <taxon>Cytophagaceae</taxon>
        <taxon>Cytophaga</taxon>
    </lineage>
</organism>
<gene>
    <name evidence="2" type="ordered locus">CHU_1848</name>
</gene>
<keyword evidence="1" id="KW-0472">Membrane</keyword>
<dbReference type="EMBL" id="CP000383">
    <property type="protein sequence ID" value="ABG59115.1"/>
    <property type="molecule type" value="Genomic_DNA"/>
</dbReference>
<evidence type="ECO:0008006" key="4">
    <source>
        <dbReference type="Google" id="ProtNLM"/>
    </source>
</evidence>
<keyword evidence="3" id="KW-1185">Reference proteome</keyword>
<feature type="transmembrane region" description="Helical" evidence="1">
    <location>
        <begin position="20"/>
        <end position="37"/>
    </location>
</feature>
<dbReference type="KEGG" id="chu:CHU_1848"/>
<protein>
    <recommendedName>
        <fullName evidence="4">DUF4836 family protein</fullName>
    </recommendedName>
</protein>
<keyword evidence="1" id="KW-1133">Transmembrane helix</keyword>
<reference evidence="2 3" key="1">
    <citation type="journal article" date="2007" name="Appl. Environ. Microbiol.">
        <title>Genome sequence of the cellulolytic gliding bacterium Cytophaga hutchinsonii.</title>
        <authorList>
            <person name="Xie G."/>
            <person name="Bruce D.C."/>
            <person name="Challacombe J.F."/>
            <person name="Chertkov O."/>
            <person name="Detter J.C."/>
            <person name="Gilna P."/>
            <person name="Han C.S."/>
            <person name="Lucas S."/>
            <person name="Misra M."/>
            <person name="Myers G.L."/>
            <person name="Richardson P."/>
            <person name="Tapia R."/>
            <person name="Thayer N."/>
            <person name="Thompson L.S."/>
            <person name="Brettin T.S."/>
            <person name="Henrissat B."/>
            <person name="Wilson D.B."/>
            <person name="McBride M.J."/>
        </authorList>
    </citation>
    <scope>NUCLEOTIDE SEQUENCE [LARGE SCALE GENOMIC DNA]</scope>
    <source>
        <strain evidence="3">ATCC 33406 / DSM 1761 / CIP 103989 / NBRC 15051 / NCIMB 9469 / D465</strain>
    </source>
</reference>
<name>A0A6N4SS47_CYTH3</name>
<accession>A0A6N4SS47</accession>